<dbReference type="AlphaFoldDB" id="A0A6U5L5X4"/>
<protein>
    <recommendedName>
        <fullName evidence="1">W2 domain-containing protein</fullName>
    </recommendedName>
</protein>
<evidence type="ECO:0000313" key="2">
    <source>
        <dbReference type="EMBL" id="CAD8546007.1"/>
    </source>
</evidence>
<feature type="domain" description="W2" evidence="1">
    <location>
        <begin position="3"/>
        <end position="180"/>
    </location>
</feature>
<dbReference type="Gene3D" id="1.25.40.180">
    <property type="match status" value="1"/>
</dbReference>
<proteinExistence type="predicted"/>
<name>A0A6U5L5X4_9EUKA</name>
<accession>A0A6U5L5X4</accession>
<dbReference type="EMBL" id="HBER01042280">
    <property type="protein sequence ID" value="CAD8546007.1"/>
    <property type="molecule type" value="Transcribed_RNA"/>
</dbReference>
<evidence type="ECO:0000313" key="3">
    <source>
        <dbReference type="EMBL" id="CAD8546009.1"/>
    </source>
</evidence>
<dbReference type="PROSITE" id="PS51363">
    <property type="entry name" value="W2"/>
    <property type="match status" value="1"/>
</dbReference>
<dbReference type="EMBL" id="HBER01042282">
    <property type="protein sequence ID" value="CAD8546009.1"/>
    <property type="molecule type" value="Transcribed_RNA"/>
</dbReference>
<reference evidence="2" key="1">
    <citation type="submission" date="2021-01" db="EMBL/GenBank/DDBJ databases">
        <authorList>
            <person name="Corre E."/>
            <person name="Pelletier E."/>
            <person name="Niang G."/>
            <person name="Scheremetjew M."/>
            <person name="Finn R."/>
            <person name="Kale V."/>
            <person name="Holt S."/>
            <person name="Cochrane G."/>
            <person name="Meng A."/>
            <person name="Brown T."/>
            <person name="Cohen L."/>
        </authorList>
    </citation>
    <scope>NUCLEOTIDE SEQUENCE</scope>
    <source>
        <strain evidence="2">RCC1130</strain>
    </source>
</reference>
<dbReference type="InterPro" id="IPR003307">
    <property type="entry name" value="W2_domain"/>
</dbReference>
<gene>
    <name evidence="2" type="ORF">CLEP1334_LOCUS21296</name>
    <name evidence="3" type="ORF">CLEP1334_LOCUS21298</name>
</gene>
<evidence type="ECO:0000259" key="1">
    <source>
        <dbReference type="PROSITE" id="PS51363"/>
    </source>
</evidence>
<sequence length="180" mass="19324">MSDEEDEAEEDWRIAKLFAAADKSSPEEFAALVDKVGTKDAIVFGGVMMDQPTARAHFVVLALVDLDDGSLADCLGTRRALLKAAVAAGGAGAGSALIAALEGLLCSPSTAVEGEARESAMSSFDEALKVLWEYEVVSEDELRAWQADERAGRNYQVSSADAIRLHEKGREFLEWVDEGE</sequence>
<organism evidence="2">
    <name type="scientific">Calcidiscus leptoporus</name>
    <dbReference type="NCBI Taxonomy" id="127549"/>
    <lineage>
        <taxon>Eukaryota</taxon>
        <taxon>Haptista</taxon>
        <taxon>Haptophyta</taxon>
        <taxon>Prymnesiophyceae</taxon>
        <taxon>Coccolithales</taxon>
        <taxon>Calcidiscaceae</taxon>
        <taxon>Calcidiscus</taxon>
    </lineage>
</organism>